<accession>A7NJL7</accession>
<dbReference type="InterPro" id="IPR050134">
    <property type="entry name" value="NAD-dep_sirtuin_deacylases"/>
</dbReference>
<dbReference type="PROSITE" id="PS50305">
    <property type="entry name" value="SIRTUIN"/>
    <property type="match status" value="1"/>
</dbReference>
<dbReference type="RefSeq" id="WP_012120115.1">
    <property type="nucleotide sequence ID" value="NC_009767.1"/>
</dbReference>
<evidence type="ECO:0000256" key="3">
    <source>
        <dbReference type="ARBA" id="ARBA00023027"/>
    </source>
</evidence>
<name>A7NJL7_ROSCS</name>
<dbReference type="AlphaFoldDB" id="A7NJL7"/>
<keyword evidence="7" id="KW-1185">Reference proteome</keyword>
<dbReference type="GO" id="GO:0070403">
    <property type="term" value="F:NAD+ binding"/>
    <property type="evidence" value="ECO:0007669"/>
    <property type="project" value="InterPro"/>
</dbReference>
<evidence type="ECO:0000259" key="5">
    <source>
        <dbReference type="PROSITE" id="PS50305"/>
    </source>
</evidence>
<evidence type="ECO:0000256" key="2">
    <source>
        <dbReference type="ARBA" id="ARBA00022679"/>
    </source>
</evidence>
<feature type="domain" description="Deacetylase sirtuin-type" evidence="5">
    <location>
        <begin position="1"/>
        <end position="247"/>
    </location>
</feature>
<evidence type="ECO:0000313" key="7">
    <source>
        <dbReference type="Proteomes" id="UP000000263"/>
    </source>
</evidence>
<keyword evidence="3" id="KW-0520">NAD</keyword>
<dbReference type="Proteomes" id="UP000000263">
    <property type="component" value="Chromosome"/>
</dbReference>
<dbReference type="PANTHER" id="PTHR11085:SF10">
    <property type="entry name" value="NAD-DEPENDENT PROTEIN DEACYLASE SIRTUIN-5, MITOCHONDRIAL-RELATED"/>
    <property type="match status" value="1"/>
</dbReference>
<dbReference type="Gene3D" id="3.30.1600.10">
    <property type="entry name" value="SIR2/SIRT2 'Small Domain"/>
    <property type="match status" value="1"/>
</dbReference>
<organism evidence="6 7">
    <name type="scientific">Roseiflexus castenholzii (strain DSM 13941 / HLO8)</name>
    <dbReference type="NCBI Taxonomy" id="383372"/>
    <lineage>
        <taxon>Bacteria</taxon>
        <taxon>Bacillati</taxon>
        <taxon>Chloroflexota</taxon>
        <taxon>Chloroflexia</taxon>
        <taxon>Chloroflexales</taxon>
        <taxon>Roseiflexineae</taxon>
        <taxon>Roseiflexaceae</taxon>
        <taxon>Roseiflexus</taxon>
    </lineage>
</organism>
<dbReference type="STRING" id="383372.Rcas_1594"/>
<dbReference type="InterPro" id="IPR026591">
    <property type="entry name" value="Sirtuin_cat_small_dom_sf"/>
</dbReference>
<protein>
    <recommendedName>
        <fullName evidence="1">protein acetyllysine N-acetyltransferase</fullName>
        <ecNumber evidence="1">2.3.1.286</ecNumber>
    </recommendedName>
</protein>
<dbReference type="EMBL" id="CP000804">
    <property type="protein sequence ID" value="ABU57687.1"/>
    <property type="molecule type" value="Genomic_DNA"/>
</dbReference>
<dbReference type="KEGG" id="rca:Rcas_1594"/>
<gene>
    <name evidence="6" type="ordered locus">Rcas_1594</name>
</gene>
<dbReference type="PANTHER" id="PTHR11085">
    <property type="entry name" value="NAD-DEPENDENT PROTEIN DEACYLASE SIRTUIN-5, MITOCHONDRIAL-RELATED"/>
    <property type="match status" value="1"/>
</dbReference>
<evidence type="ECO:0000313" key="6">
    <source>
        <dbReference type="EMBL" id="ABU57687.1"/>
    </source>
</evidence>
<dbReference type="GO" id="GO:0017136">
    <property type="term" value="F:histone deacetylase activity, NAD-dependent"/>
    <property type="evidence" value="ECO:0007669"/>
    <property type="project" value="TreeGrafter"/>
</dbReference>
<dbReference type="eggNOG" id="COG0846">
    <property type="taxonomic scope" value="Bacteria"/>
</dbReference>
<dbReference type="InterPro" id="IPR029035">
    <property type="entry name" value="DHS-like_NAD/FAD-binding_dom"/>
</dbReference>
<dbReference type="Pfam" id="PF02146">
    <property type="entry name" value="SIR2"/>
    <property type="match status" value="1"/>
</dbReference>
<reference evidence="6 7" key="1">
    <citation type="submission" date="2007-08" db="EMBL/GenBank/DDBJ databases">
        <title>Complete sequence of Roseiflexus castenholzii DSM 13941.</title>
        <authorList>
            <consortium name="US DOE Joint Genome Institute"/>
            <person name="Copeland A."/>
            <person name="Lucas S."/>
            <person name="Lapidus A."/>
            <person name="Barry K."/>
            <person name="Glavina del Rio T."/>
            <person name="Dalin E."/>
            <person name="Tice H."/>
            <person name="Pitluck S."/>
            <person name="Thompson L.S."/>
            <person name="Brettin T."/>
            <person name="Bruce D."/>
            <person name="Detter J.C."/>
            <person name="Han C."/>
            <person name="Tapia R."/>
            <person name="Schmutz J."/>
            <person name="Larimer F."/>
            <person name="Land M."/>
            <person name="Hauser L."/>
            <person name="Kyrpides N."/>
            <person name="Mikhailova N."/>
            <person name="Bryant D.A."/>
            <person name="Hanada S."/>
            <person name="Tsukatani Y."/>
            <person name="Richardson P."/>
        </authorList>
    </citation>
    <scope>NUCLEOTIDE SEQUENCE [LARGE SCALE GENOMIC DNA]</scope>
    <source>
        <strain evidence="7">DSM 13941 / HLO8</strain>
    </source>
</reference>
<dbReference type="Gene3D" id="3.40.50.1220">
    <property type="entry name" value="TPP-binding domain"/>
    <property type="match status" value="1"/>
</dbReference>
<keyword evidence="2" id="KW-0808">Transferase</keyword>
<dbReference type="SUPFAM" id="SSF52467">
    <property type="entry name" value="DHS-like NAD/FAD-binding domain"/>
    <property type="match status" value="1"/>
</dbReference>
<evidence type="ECO:0000256" key="4">
    <source>
        <dbReference type="PROSITE-ProRule" id="PRU00236"/>
    </source>
</evidence>
<dbReference type="InterPro" id="IPR026590">
    <property type="entry name" value="Ssirtuin_cat_dom"/>
</dbReference>
<dbReference type="InterPro" id="IPR003000">
    <property type="entry name" value="Sirtuin"/>
</dbReference>
<dbReference type="HOGENOM" id="CLU_023643_3_1_0"/>
<evidence type="ECO:0000256" key="1">
    <source>
        <dbReference type="ARBA" id="ARBA00012928"/>
    </source>
</evidence>
<sequence length="259" mass="28703">MSLTLPDDVIRRLSQSRRVVALTGGGVAAESGIPSFREAHTGLWAQYDVSELATPQAFVRNPRLVWEWYAYRRALAERAQPGASHYALVDLEQYYPEFTLITQSIDGLHWRAGSRDLIELNGSLRRCRCYESGHIAFAWDDDGEIPPRCVQCGSLLRPDVVMFGEGLPYHELRRARQVVEQCEVFLCVGTVGAIEPVASFPFVARRHGAFVLTIAPDESIYTLMADYVLSATPGAVMPELVQLIAGDVGGLEELHVDAI</sequence>
<dbReference type="EC" id="2.3.1.286" evidence="1"/>
<comment type="caution">
    <text evidence="4">Lacks conserved residue(s) required for the propagation of feature annotation.</text>
</comment>
<proteinExistence type="predicted"/>
<dbReference type="OrthoDB" id="148226at2"/>